<dbReference type="Pfam" id="PF00404">
    <property type="entry name" value="Dockerin_1"/>
    <property type="match status" value="1"/>
</dbReference>
<feature type="compositionally biased region" description="Polar residues" evidence="2">
    <location>
        <begin position="1751"/>
        <end position="1775"/>
    </location>
</feature>
<dbReference type="PATRIC" id="fig|595434.4.peg.5038"/>
<dbReference type="SUPFAM" id="SSF63446">
    <property type="entry name" value="Type I dockerin domain"/>
    <property type="match status" value="1"/>
</dbReference>
<dbReference type="InterPro" id="IPR036439">
    <property type="entry name" value="Dockerin_dom_sf"/>
</dbReference>
<organism evidence="4 5">
    <name type="scientific">Rhodopirellula islandica</name>
    <dbReference type="NCBI Taxonomy" id="595434"/>
    <lineage>
        <taxon>Bacteria</taxon>
        <taxon>Pseudomonadati</taxon>
        <taxon>Planctomycetota</taxon>
        <taxon>Planctomycetia</taxon>
        <taxon>Pirellulales</taxon>
        <taxon>Pirellulaceae</taxon>
        <taxon>Rhodopirellula</taxon>
    </lineage>
</organism>
<evidence type="ECO:0000256" key="2">
    <source>
        <dbReference type="SAM" id="MobiDB-lite"/>
    </source>
</evidence>
<evidence type="ECO:0000256" key="1">
    <source>
        <dbReference type="ARBA" id="ARBA00022737"/>
    </source>
</evidence>
<evidence type="ECO:0000259" key="3">
    <source>
        <dbReference type="Pfam" id="PF25023"/>
    </source>
</evidence>
<dbReference type="STRING" id="595434.RISK_005304"/>
<dbReference type="GO" id="GO:0000272">
    <property type="term" value="P:polysaccharide catabolic process"/>
    <property type="evidence" value="ECO:0007669"/>
    <property type="project" value="InterPro"/>
</dbReference>
<feature type="domain" description="Teneurin-like YD-shell" evidence="3">
    <location>
        <begin position="1912"/>
        <end position="2024"/>
    </location>
</feature>
<dbReference type="InterPro" id="IPR056823">
    <property type="entry name" value="TEN-like_YD-shell"/>
</dbReference>
<dbReference type="PANTHER" id="PTHR32305">
    <property type="match status" value="1"/>
</dbReference>
<dbReference type="EMBL" id="LECT01000044">
    <property type="protein sequence ID" value="KLU02238.1"/>
    <property type="molecule type" value="Genomic_DNA"/>
</dbReference>
<dbReference type="GO" id="GO:0004553">
    <property type="term" value="F:hydrolase activity, hydrolyzing O-glycosyl compounds"/>
    <property type="evidence" value="ECO:0007669"/>
    <property type="project" value="InterPro"/>
</dbReference>
<dbReference type="InterPro" id="IPR002105">
    <property type="entry name" value="Dockerin_1_rpt"/>
</dbReference>
<dbReference type="NCBIfam" id="TIGR01643">
    <property type="entry name" value="YD_repeat_2x"/>
    <property type="match status" value="4"/>
</dbReference>
<keyword evidence="1" id="KW-0677">Repeat</keyword>
<dbReference type="InterPro" id="IPR006530">
    <property type="entry name" value="YD"/>
</dbReference>
<comment type="caution">
    <text evidence="4">The sequence shown here is derived from an EMBL/GenBank/DDBJ whole genome shotgun (WGS) entry which is preliminary data.</text>
</comment>
<dbReference type="InterPro" id="IPR050708">
    <property type="entry name" value="T6SS_VgrG/RHS"/>
</dbReference>
<dbReference type="PANTHER" id="PTHR32305:SF15">
    <property type="entry name" value="PROTEIN RHSA-RELATED"/>
    <property type="match status" value="1"/>
</dbReference>
<keyword evidence="5" id="KW-1185">Reference proteome</keyword>
<feature type="region of interest" description="Disordered" evidence="2">
    <location>
        <begin position="1749"/>
        <end position="1775"/>
    </location>
</feature>
<dbReference type="Proteomes" id="UP000036367">
    <property type="component" value="Unassembled WGS sequence"/>
</dbReference>
<protein>
    <submittedName>
        <fullName evidence="4">Biogenesis of outer membrane</fullName>
    </submittedName>
</protein>
<dbReference type="NCBIfam" id="TIGR03696">
    <property type="entry name" value="Rhs_assc_core"/>
    <property type="match status" value="1"/>
</dbReference>
<dbReference type="Pfam" id="PF05593">
    <property type="entry name" value="RHS_repeat"/>
    <property type="match status" value="6"/>
</dbReference>
<dbReference type="InterPro" id="IPR022385">
    <property type="entry name" value="Rhs_assc_core"/>
</dbReference>
<accession>A0A0J1B6L7</accession>
<dbReference type="Pfam" id="PF25023">
    <property type="entry name" value="TEN_YD-shell"/>
    <property type="match status" value="1"/>
</dbReference>
<gene>
    <name evidence="4" type="ORF">RISK_005304</name>
</gene>
<feature type="region of interest" description="Disordered" evidence="2">
    <location>
        <begin position="732"/>
        <end position="759"/>
    </location>
</feature>
<name>A0A0J1B6L7_RHOIS</name>
<dbReference type="Gene3D" id="2.180.10.10">
    <property type="entry name" value="RHS repeat-associated core"/>
    <property type="match status" value="4"/>
</dbReference>
<proteinExistence type="predicted"/>
<evidence type="ECO:0000313" key="5">
    <source>
        <dbReference type="Proteomes" id="UP000036367"/>
    </source>
</evidence>
<dbReference type="InterPro" id="IPR031325">
    <property type="entry name" value="RHS_repeat"/>
</dbReference>
<evidence type="ECO:0000313" key="4">
    <source>
        <dbReference type="EMBL" id="KLU02238.1"/>
    </source>
</evidence>
<sequence>MSIVDEDESLELTTPVSYTSELGPPAGVFSLKPSDSGNTVNTTIYWEVNTNDVESDEFYQAILGVDYTLTDDDPTTLIFNETYSGSGIFRSNARSIACDDDFQLLVHAINDRLLEGIETVDVRAHIPILSDPSENEYTSEETVQIKENYHDSEVREDKYGCSCSCPTCPDGVPVSTDGAQAVATFQPSAGTIEITTSYQGGAQPVFDIGFTVPNDTAVPYSVDVFFQIIEADQRDDGSLKSLGRKPVDANAVVTASFNLAVPVGASPGDTLWFRRQTDLTAHLDSWTRGSGDTKDGSNGITQQIIPIEILAHPNYPPTWPGGAPLETDDMVSGWVGRVNHGATDRRASSLGENQAPGSSIASLERMILGYDSMVADSSGGQPSGGKVKFENGSMLFNASGASYWFQGNSGSAPGIQDTLSGGTLTDRYGNTREFNANGDLVARTDSAGNAISYSYNSDGTVAEITDHRGLKTSFSYGVNAVSGRNTVSIETVTSTSDSTLNRHIQMEYLPYTASTPGELSIVFDDPDGAGSRKSREEVFTYDNEGRVTSLSVGEVGAASHTTSMAYNSLDGRLSSISYPDGSSLTFNLSRQQNGLIGKDYAGGTILASDPRAIRVTSAGSGNENPIPNYAISTWKRSVSSDPQRSISQFDHRGRLLRTWDPKQVEALGLTSVGTLGDTEISLLQANVDLSTEFTRTPTSWDELGKVTGNDWGEVLSVSTPDPDKTLLNGVLQSNGPAGRQSTSYTYSNNNPVSSSMPESTSASWTWNDTFDVMTSSTDATGNTYHQQVDASGRVTQMQWKQNASLGQNPTRPLDVSVDTYVSAIDALRIMNYISANGETRTPVGGGGTSFYDVDGDGWVTSVDAALVIRYLENPGVGNEVDPEPEIIGQVDLTYVSTAGLPTYLVSQRVIDTGRSSGDTVVDYEYYNTPSDPARHAKLKTVTESDGTAIEAVTEYSYDDRGNLSELSDPSGRVTKYYYDSRDRMIAQQSSDPDGAGSLLPVLVRYDYDVFGNAIASEQINSFVEGGQLLVTSLTESSTYDAGNRLTAHYTQNPSVTWYLYKDGSGDIVRTQSKVTALAGTTLTAADLEAYGGSNDAIPNTPVTSVSYQGLKTTIDYYSTANVITVSETDMTAASPSTTTRTTKTTLDRLGQVVKTVSPDPVSGLTTTGSDQREGGGFVTSFEYDNLGNLVGVVDGLNNESSFSYDDLNRLVKTSTPNPVSGSPYETTVSYTPNAIGWDIETTDPSGISVVAQLDAMGRQRTIIGDIPTSNVRYWNDGNVRSVTDAEGNFTSYDYDDRGRLTEVESLDLRRSVWAPTTSYSYTVDSLVDSITDPLGRATTFEYDDGGRLVKSIQPDPDGAGALVSAFTEYGLDSLGNVHSVEDAFGQVTSLDLDSWYRPTTTTDPASGATDSQYDVFGNVTSVTDPLGNVTNFTFNHLNQLVTEGKVYSGGTESRSYSYDGVGNLRSLTDRNGRVTEYVYDNRYRLETETWKTGGTTDRTFDYAYDTSDRLISIDDSDVLATDFEFAYDDRSQLVAESQLIGLVGTAINFNREFDNRGNRIELGANFGGTLSGGVISGGVGDFENGYEYDYLNRLTSIVQQSQSGGHAVAPKLAEFDYSRASQLTDLHRYSATTAGSSDLEVHSRMAYDDAGRLSSLTHGSSAISYGENWGGTSTLPSSLGSSDLLAAYTFQYDADNRLTQFNSYRDGTSTAYGYDVRDQLTSASSTAISELSQPFGLATAESYDFDAGGNRKSSGGASQSAANTHNQLQSDGTYNYTYDDEGNTLSRTLISTGEVTLYEWDHRNRLASITEKTSSVGSVTQKIEYVYDAFDNRVGKRLDSDGDGDFDRDEAFAWTEGQTVLRAVDSDGEAASETFTLSSRYLYGEMVDQLLADEQYDDGAGPEISTTTAAATSGETFWALTDHLGSVRDLVDNNGEIRQHVAYDSFGNRIVEQDYDASGTAISSSHPDAIDELFGYTGRDWDADAGLQNNRARWYDPATGRWLSQDPIGFAAGDANLYRYVGNAPTNSTDPSGLADPRVVGGHTVVGTGHHLVPVEVWEEFGFSQEVYEFLDSDYARIETPNGHNYTAHGELTGYSGYIRAEMRGELRKYMGGRTSGKLSVHEQMAFAKQFVDKVKFGNCSKAFIKEFNKHAKEGPDAVLEWWNRRGHKLPWYDDVPEVKITGIAVRTPSQFRKWVGKRARTILPFIGAVAVYNTARANGNSPAEAGMIAGLEEVNPCPVGYEEFHDAGMAYQNLANRALETNRTRFEAILGIQNGGNIPIHAGTRPGGVSDNVRPKR</sequence>
<reference evidence="4" key="1">
    <citation type="submission" date="2015-05" db="EMBL/GenBank/DDBJ databases">
        <title>Permanent draft genome of Rhodopirellula islandicus K833.</title>
        <authorList>
            <person name="Kizina J."/>
            <person name="Richter M."/>
            <person name="Glockner F.O."/>
            <person name="Harder J."/>
        </authorList>
    </citation>
    <scope>NUCLEOTIDE SEQUENCE [LARGE SCALE GENOMIC DNA]</scope>
    <source>
        <strain evidence="4">K833</strain>
    </source>
</reference>